<dbReference type="AlphaFoldDB" id="A0A0D2G8G1"/>
<dbReference type="RefSeq" id="XP_013280771.1">
    <property type="nucleotide sequence ID" value="XM_013425317.1"/>
</dbReference>
<feature type="compositionally biased region" description="Basic and acidic residues" evidence="1">
    <location>
        <begin position="66"/>
        <end position="101"/>
    </location>
</feature>
<dbReference type="EMBL" id="KN846974">
    <property type="protein sequence ID" value="KIW76963.1"/>
    <property type="molecule type" value="Genomic_DNA"/>
</dbReference>
<reference evidence="2 3" key="1">
    <citation type="submission" date="2015-01" db="EMBL/GenBank/DDBJ databases">
        <title>The Genome Sequence of Fonsecaea pedrosoi CBS 271.37.</title>
        <authorList>
            <consortium name="The Broad Institute Genomics Platform"/>
            <person name="Cuomo C."/>
            <person name="de Hoog S."/>
            <person name="Gorbushina A."/>
            <person name="Stielow B."/>
            <person name="Teixiera M."/>
            <person name="Abouelleil A."/>
            <person name="Chapman S.B."/>
            <person name="Priest M."/>
            <person name="Young S.K."/>
            <person name="Wortman J."/>
            <person name="Nusbaum C."/>
            <person name="Birren B."/>
        </authorList>
    </citation>
    <scope>NUCLEOTIDE SEQUENCE [LARGE SCALE GENOMIC DNA]</scope>
    <source>
        <strain evidence="2 3">CBS 271.37</strain>
    </source>
</reference>
<organism evidence="2 3">
    <name type="scientific">Fonsecaea pedrosoi CBS 271.37</name>
    <dbReference type="NCBI Taxonomy" id="1442368"/>
    <lineage>
        <taxon>Eukaryota</taxon>
        <taxon>Fungi</taxon>
        <taxon>Dikarya</taxon>
        <taxon>Ascomycota</taxon>
        <taxon>Pezizomycotina</taxon>
        <taxon>Eurotiomycetes</taxon>
        <taxon>Chaetothyriomycetidae</taxon>
        <taxon>Chaetothyriales</taxon>
        <taxon>Herpotrichiellaceae</taxon>
        <taxon>Fonsecaea</taxon>
    </lineage>
</organism>
<evidence type="ECO:0000256" key="1">
    <source>
        <dbReference type="SAM" id="MobiDB-lite"/>
    </source>
</evidence>
<dbReference type="HOGENOM" id="CLU_1510646_0_0_1"/>
<dbReference type="Proteomes" id="UP000053029">
    <property type="component" value="Unassembled WGS sequence"/>
</dbReference>
<protein>
    <submittedName>
        <fullName evidence="2">Uncharacterized protein</fullName>
    </submittedName>
</protein>
<name>A0A0D2G8G1_9EURO</name>
<dbReference type="GeneID" id="25308897"/>
<accession>A0A0D2G8G1</accession>
<dbReference type="VEuPathDB" id="FungiDB:Z517_09407"/>
<sequence length="178" mass="19769">MGPEGPTRRRGGGKCQEPDKQSHRSRGASRLTRPYAGVLGQRVGHFRRREDARAVRYRTRPIPPQSRKDPSEFNQEPDQRAEEESKGGEKAVQHDLTDKSAKVSQSIQNPGSKEQTTGVKADVNVAVPKSTTPRTSSTGRGADMFDGLDERRKKGALPRFRLGSRTDQYYQTSYLTGG</sequence>
<feature type="compositionally biased region" description="Polar residues" evidence="1">
    <location>
        <begin position="102"/>
        <end position="118"/>
    </location>
</feature>
<feature type="compositionally biased region" description="Low complexity" evidence="1">
    <location>
        <begin position="130"/>
        <end position="141"/>
    </location>
</feature>
<gene>
    <name evidence="2" type="ORF">Z517_09407</name>
</gene>
<proteinExistence type="predicted"/>
<evidence type="ECO:0000313" key="2">
    <source>
        <dbReference type="EMBL" id="KIW76963.1"/>
    </source>
</evidence>
<keyword evidence="3" id="KW-1185">Reference proteome</keyword>
<evidence type="ECO:0000313" key="3">
    <source>
        <dbReference type="Proteomes" id="UP000053029"/>
    </source>
</evidence>
<feature type="region of interest" description="Disordered" evidence="1">
    <location>
        <begin position="1"/>
        <end position="157"/>
    </location>
</feature>